<accession>A0A511QHI6</accession>
<gene>
    <name evidence="1" type="ORF">VSA01S_28810</name>
</gene>
<comment type="caution">
    <text evidence="1">The sequence shown here is derived from an EMBL/GenBank/DDBJ whole genome shotgun (WGS) entry which is preliminary data.</text>
</comment>
<keyword evidence="2" id="KW-1185">Reference proteome</keyword>
<evidence type="ECO:0008006" key="3">
    <source>
        <dbReference type="Google" id="ProtNLM"/>
    </source>
</evidence>
<organism evidence="1 2">
    <name type="scientific">Vibrio sagamiensis NBRC 104589</name>
    <dbReference type="NCBI Taxonomy" id="1219064"/>
    <lineage>
        <taxon>Bacteria</taxon>
        <taxon>Pseudomonadati</taxon>
        <taxon>Pseudomonadota</taxon>
        <taxon>Gammaproteobacteria</taxon>
        <taxon>Vibrionales</taxon>
        <taxon>Vibrionaceae</taxon>
        <taxon>Vibrio</taxon>
    </lineage>
</organism>
<reference evidence="1 2" key="1">
    <citation type="submission" date="2019-07" db="EMBL/GenBank/DDBJ databases">
        <title>Whole genome shotgun sequence of Vibrio sagamiensis NBRC 104589.</title>
        <authorList>
            <person name="Hosoyama A."/>
            <person name="Uohara A."/>
            <person name="Ohji S."/>
            <person name="Ichikawa N."/>
        </authorList>
    </citation>
    <scope>NUCLEOTIDE SEQUENCE [LARGE SCALE GENOMIC DNA]</scope>
    <source>
        <strain evidence="1 2">NBRC 104589</strain>
    </source>
</reference>
<dbReference type="EMBL" id="BJXJ01000031">
    <property type="protein sequence ID" value="GEM76769.1"/>
    <property type="molecule type" value="Genomic_DNA"/>
</dbReference>
<sequence length="244" mass="27868">MIKHKLSQVIIFLLLSISFGSTALEINSMMLVSAYDDESVFTIKNNENARIFVSTSVSELFIKNGEIEMVDYNRNNIFDWKINLSPRKTIIEPGRKKDFFITLSDTNLDPKSNNIDRAFQISFIPQAYVSEGMEKTNHVNFTIGLGPLFILAGEEQPINYDIKYDGKTLYIHNKGNSFIRANLDSCKYIKSEDTDCTQEFVVLAGRKLNVNLKEGLMSDDILVNLETHRAKYRESITIHKGHNI</sequence>
<evidence type="ECO:0000313" key="2">
    <source>
        <dbReference type="Proteomes" id="UP000321922"/>
    </source>
</evidence>
<dbReference type="OrthoDB" id="5906622at2"/>
<dbReference type="AlphaFoldDB" id="A0A511QHI6"/>
<dbReference type="InterPro" id="IPR013783">
    <property type="entry name" value="Ig-like_fold"/>
</dbReference>
<dbReference type="RefSeq" id="WP_039980081.1">
    <property type="nucleotide sequence ID" value="NZ_BAOJ01000027.1"/>
</dbReference>
<dbReference type="Proteomes" id="UP000321922">
    <property type="component" value="Unassembled WGS sequence"/>
</dbReference>
<evidence type="ECO:0000313" key="1">
    <source>
        <dbReference type="EMBL" id="GEM76769.1"/>
    </source>
</evidence>
<dbReference type="Gene3D" id="2.60.40.10">
    <property type="entry name" value="Immunoglobulins"/>
    <property type="match status" value="1"/>
</dbReference>
<name>A0A511QHI6_9VIBR</name>
<proteinExistence type="predicted"/>
<protein>
    <recommendedName>
        <fullName evidence="3">Pili assembly chaperone N-terminal domain-containing protein</fullName>
    </recommendedName>
</protein>